<feature type="signal peptide" evidence="1">
    <location>
        <begin position="1"/>
        <end position="28"/>
    </location>
</feature>
<feature type="chain" id="PRO_5047340395" description="Peptidase inhibitor family I36" evidence="1">
    <location>
        <begin position="29"/>
        <end position="150"/>
    </location>
</feature>
<name>A0ABV2ZBC7_9ACTN</name>
<gene>
    <name evidence="2" type="ORF">AB0E89_04525</name>
</gene>
<organism evidence="2 3">
    <name type="scientific">Streptomyces sp. 900129855</name>
    <dbReference type="NCBI Taxonomy" id="3155129"/>
    <lineage>
        <taxon>Bacteria</taxon>
        <taxon>Bacillati</taxon>
        <taxon>Actinomycetota</taxon>
        <taxon>Actinomycetes</taxon>
        <taxon>Kitasatosporales</taxon>
        <taxon>Streptomycetaceae</taxon>
        <taxon>Streptomyces</taxon>
    </lineage>
</organism>
<keyword evidence="3" id="KW-1185">Reference proteome</keyword>
<protein>
    <recommendedName>
        <fullName evidence="4">Peptidase inhibitor family I36</fullName>
    </recommendedName>
</protein>
<keyword evidence="1" id="KW-0732">Signal</keyword>
<evidence type="ECO:0000313" key="3">
    <source>
        <dbReference type="Proteomes" id="UP001550739"/>
    </source>
</evidence>
<proteinExistence type="predicted"/>
<evidence type="ECO:0000256" key="1">
    <source>
        <dbReference type="SAM" id="SignalP"/>
    </source>
</evidence>
<reference evidence="2 3" key="1">
    <citation type="submission" date="2024-06" db="EMBL/GenBank/DDBJ databases">
        <title>The Natural Products Discovery Center: Release of the First 8490 Sequenced Strains for Exploring Actinobacteria Biosynthetic Diversity.</title>
        <authorList>
            <person name="Kalkreuter E."/>
            <person name="Kautsar S.A."/>
            <person name="Yang D."/>
            <person name="Bader C.D."/>
            <person name="Teijaro C.N."/>
            <person name="Fluegel L."/>
            <person name="Davis C.M."/>
            <person name="Simpson J.R."/>
            <person name="Lauterbach L."/>
            <person name="Steele A.D."/>
            <person name="Gui C."/>
            <person name="Meng S."/>
            <person name="Li G."/>
            <person name="Viehrig K."/>
            <person name="Ye F."/>
            <person name="Su P."/>
            <person name="Kiefer A.F."/>
            <person name="Nichols A."/>
            <person name="Cepeda A.J."/>
            <person name="Yan W."/>
            <person name="Fan B."/>
            <person name="Jiang Y."/>
            <person name="Adhikari A."/>
            <person name="Zheng C.-J."/>
            <person name="Schuster L."/>
            <person name="Cowan T.M."/>
            <person name="Smanski M.J."/>
            <person name="Chevrette M.G."/>
            <person name="De Carvalho L.P.S."/>
            <person name="Shen B."/>
        </authorList>
    </citation>
    <scope>NUCLEOTIDE SEQUENCE [LARGE SCALE GENOMIC DNA]</scope>
    <source>
        <strain evidence="2 3">NPDC033843</strain>
    </source>
</reference>
<sequence length="150" mass="15667">MKTARGRAVLASGIAALALLGVTGTASAAPESALASSQRRDVCFTGACGSGTITYYGPGRTYADVALSVNDTACDNHNPKIRIREYGFDGGGVQYTNYGAWHVDTKGCHGGYASFNGLSFEDVRGINAIAVEICNNGTCRVSGQMANPYW</sequence>
<dbReference type="EMBL" id="JBEZVE010000002">
    <property type="protein sequence ID" value="MEU3779851.1"/>
    <property type="molecule type" value="Genomic_DNA"/>
</dbReference>
<evidence type="ECO:0000313" key="2">
    <source>
        <dbReference type="EMBL" id="MEU3779851.1"/>
    </source>
</evidence>
<accession>A0ABV2ZBC7</accession>
<comment type="caution">
    <text evidence="2">The sequence shown here is derived from an EMBL/GenBank/DDBJ whole genome shotgun (WGS) entry which is preliminary data.</text>
</comment>
<dbReference type="RefSeq" id="WP_334579597.1">
    <property type="nucleotide sequence ID" value="NZ_JBEZVE010000002.1"/>
</dbReference>
<evidence type="ECO:0008006" key="4">
    <source>
        <dbReference type="Google" id="ProtNLM"/>
    </source>
</evidence>
<dbReference type="Proteomes" id="UP001550739">
    <property type="component" value="Unassembled WGS sequence"/>
</dbReference>